<comment type="subcellular location">
    <subcellularLocation>
        <location evidence="1">Membrane</location>
        <topology evidence="1">Multi-pass membrane protein</topology>
    </subcellularLocation>
</comment>
<evidence type="ECO:0000256" key="4">
    <source>
        <dbReference type="ARBA" id="ARBA00023136"/>
    </source>
</evidence>
<dbReference type="InterPro" id="IPR017981">
    <property type="entry name" value="GPCR_2-like_7TM"/>
</dbReference>
<evidence type="ECO:0000256" key="7">
    <source>
        <dbReference type="SAM" id="Phobius"/>
    </source>
</evidence>
<keyword evidence="4 7" id="KW-0472">Membrane</keyword>
<keyword evidence="11" id="KW-1185">Reference proteome</keyword>
<proteinExistence type="predicted"/>
<dbReference type="PROSITE" id="PS50038">
    <property type="entry name" value="FZ"/>
    <property type="match status" value="1"/>
</dbReference>
<evidence type="ECO:0000256" key="3">
    <source>
        <dbReference type="ARBA" id="ARBA00022989"/>
    </source>
</evidence>
<gene>
    <name evidence="10" type="ORF">HK097_011358</name>
</gene>
<feature type="compositionally biased region" description="Gly residues" evidence="6">
    <location>
        <begin position="795"/>
        <end position="809"/>
    </location>
</feature>
<feature type="compositionally biased region" description="Polar residues" evidence="6">
    <location>
        <begin position="655"/>
        <end position="684"/>
    </location>
</feature>
<dbReference type="PANTHER" id="PTHR31787:SF3">
    <property type="entry name" value="FRIZZLED AND SMOOTHENED-LIKE PROTEIN H"/>
    <property type="match status" value="1"/>
</dbReference>
<dbReference type="Gene3D" id="1.10.2000.10">
    <property type="entry name" value="Frizzled cysteine-rich domain"/>
    <property type="match status" value="1"/>
</dbReference>
<feature type="region of interest" description="Disordered" evidence="6">
    <location>
        <begin position="494"/>
        <end position="611"/>
    </location>
</feature>
<dbReference type="SUPFAM" id="SSF63501">
    <property type="entry name" value="Frizzled cysteine-rich domain"/>
    <property type="match status" value="1"/>
</dbReference>
<evidence type="ECO:0000256" key="2">
    <source>
        <dbReference type="ARBA" id="ARBA00022692"/>
    </source>
</evidence>
<feature type="transmembrane region" description="Helical" evidence="7">
    <location>
        <begin position="315"/>
        <end position="342"/>
    </location>
</feature>
<keyword evidence="2 7" id="KW-0812">Transmembrane</keyword>
<dbReference type="PROSITE" id="PS50261">
    <property type="entry name" value="G_PROTEIN_RECEP_F2_4"/>
    <property type="match status" value="1"/>
</dbReference>
<dbReference type="GO" id="GO:0016020">
    <property type="term" value="C:membrane"/>
    <property type="evidence" value="ECO:0007669"/>
    <property type="project" value="UniProtKB-SubCell"/>
</dbReference>
<feature type="compositionally biased region" description="Low complexity" evidence="6">
    <location>
        <begin position="717"/>
        <end position="732"/>
    </location>
</feature>
<name>A0AAD5X2I7_9FUNG</name>
<accession>A0AAD5X2I7</accession>
<dbReference type="InterPro" id="IPR020067">
    <property type="entry name" value="Frizzled_dom"/>
</dbReference>
<feature type="region of interest" description="Disordered" evidence="6">
    <location>
        <begin position="626"/>
        <end position="809"/>
    </location>
</feature>
<evidence type="ECO:0000256" key="1">
    <source>
        <dbReference type="ARBA" id="ARBA00004141"/>
    </source>
</evidence>
<evidence type="ECO:0000313" key="11">
    <source>
        <dbReference type="Proteomes" id="UP001212841"/>
    </source>
</evidence>
<feature type="compositionally biased region" description="Basic and acidic residues" evidence="6">
    <location>
        <begin position="739"/>
        <end position="750"/>
    </location>
</feature>
<dbReference type="Proteomes" id="UP001212841">
    <property type="component" value="Unassembled WGS sequence"/>
</dbReference>
<feature type="transmembrane region" description="Helical" evidence="7">
    <location>
        <begin position="189"/>
        <end position="209"/>
    </location>
</feature>
<feature type="transmembrane region" description="Helical" evidence="7">
    <location>
        <begin position="238"/>
        <end position="259"/>
    </location>
</feature>
<feature type="transmembrane region" description="Helical" evidence="7">
    <location>
        <begin position="161"/>
        <end position="182"/>
    </location>
</feature>
<keyword evidence="3 7" id="KW-1133">Transmembrane helix</keyword>
<keyword evidence="5" id="KW-1015">Disulfide bond</keyword>
<evidence type="ECO:0000313" key="10">
    <source>
        <dbReference type="EMBL" id="KAJ3047628.1"/>
    </source>
</evidence>
<feature type="transmembrane region" description="Helical" evidence="7">
    <location>
        <begin position="271"/>
        <end position="292"/>
    </location>
</feature>
<organism evidence="10 11">
    <name type="scientific">Rhizophlyctis rosea</name>
    <dbReference type="NCBI Taxonomy" id="64517"/>
    <lineage>
        <taxon>Eukaryota</taxon>
        <taxon>Fungi</taxon>
        <taxon>Fungi incertae sedis</taxon>
        <taxon>Chytridiomycota</taxon>
        <taxon>Chytridiomycota incertae sedis</taxon>
        <taxon>Chytridiomycetes</taxon>
        <taxon>Rhizophlyctidales</taxon>
        <taxon>Rhizophlyctidaceae</taxon>
        <taxon>Rhizophlyctis</taxon>
    </lineage>
</organism>
<feature type="domain" description="G-protein coupled receptors family 2 profile 2" evidence="9">
    <location>
        <begin position="155"/>
        <end position="479"/>
    </location>
</feature>
<reference evidence="10" key="1">
    <citation type="submission" date="2020-05" db="EMBL/GenBank/DDBJ databases">
        <title>Phylogenomic resolution of chytrid fungi.</title>
        <authorList>
            <person name="Stajich J.E."/>
            <person name="Amses K."/>
            <person name="Simmons R."/>
            <person name="Seto K."/>
            <person name="Myers J."/>
            <person name="Bonds A."/>
            <person name="Quandt C.A."/>
            <person name="Barry K."/>
            <person name="Liu P."/>
            <person name="Grigoriev I."/>
            <person name="Longcore J.E."/>
            <person name="James T.Y."/>
        </authorList>
    </citation>
    <scope>NUCLEOTIDE SEQUENCE</scope>
    <source>
        <strain evidence="10">JEL0318</strain>
    </source>
</reference>
<dbReference type="GO" id="GO:0007166">
    <property type="term" value="P:cell surface receptor signaling pathway"/>
    <property type="evidence" value="ECO:0007669"/>
    <property type="project" value="InterPro"/>
</dbReference>
<feature type="compositionally biased region" description="Basic and acidic residues" evidence="6">
    <location>
        <begin position="520"/>
        <end position="536"/>
    </location>
</feature>
<comment type="caution">
    <text evidence="10">The sequence shown here is derived from an EMBL/GenBank/DDBJ whole genome shotgun (WGS) entry which is preliminary data.</text>
</comment>
<evidence type="ECO:0000256" key="5">
    <source>
        <dbReference type="ARBA" id="ARBA00023157"/>
    </source>
</evidence>
<dbReference type="GO" id="GO:0004888">
    <property type="term" value="F:transmembrane signaling receptor activity"/>
    <property type="evidence" value="ECO:0007669"/>
    <property type="project" value="InterPro"/>
</dbReference>
<dbReference type="Gene3D" id="1.20.1070.10">
    <property type="entry name" value="Rhodopsin 7-helix transmembrane proteins"/>
    <property type="match status" value="1"/>
</dbReference>
<protein>
    <submittedName>
        <fullName evidence="10">Uncharacterized protein</fullName>
    </submittedName>
</protein>
<dbReference type="EMBL" id="JADGJD010000928">
    <property type="protein sequence ID" value="KAJ3047628.1"/>
    <property type="molecule type" value="Genomic_DNA"/>
</dbReference>
<evidence type="ECO:0000259" key="8">
    <source>
        <dbReference type="PROSITE" id="PS50038"/>
    </source>
</evidence>
<feature type="compositionally biased region" description="Basic and acidic residues" evidence="6">
    <location>
        <begin position="778"/>
        <end position="794"/>
    </location>
</feature>
<dbReference type="PANTHER" id="PTHR31787">
    <property type="entry name" value="G-PROTEIN-COUPLED RECEPTOR GPCR FAMILY PROTEIN"/>
    <property type="match status" value="1"/>
</dbReference>
<feature type="compositionally biased region" description="Basic and acidic residues" evidence="6">
    <location>
        <begin position="494"/>
        <end position="506"/>
    </location>
</feature>
<dbReference type="InterPro" id="IPR036790">
    <property type="entry name" value="Frizzled_dom_sf"/>
</dbReference>
<sequence>MVQQQIDAIEAGLMAKMQVLEVIKGAFTECYMNARGAMCAMAFPKCNEMAAPTFACQSVCTAFQASCAVPFTLFNRTADLPQHCLSIPPPINASFTPAPSCTYFNNSALMPAQESLTCPSPLIRYTDPHTPQTKCVGACCLPCPHHFVFYPEKVFYIEEHVLTAVRAVSCILAAYIFLAYIMQPGKKQWTLLHVIGCVALWQSATFFQIGQPSRTQCVDAVTSSTMENNPLCAVQGGLIIFAAMGAAMWTAYLIINLHLHIVWKSDVLERHGVWIGVLLWCVPIGFTVYVLYMRKVAYTFGLDCLVTADFADKFFFYPLSIMVYPAFLLHIITFIIFARVVLKARFDDSHIKSNTSGSLVGSGKTVSAYRRLMVVLKSQWRAFVTALIFLVIFTMFWMIHFFSTRKATSLLEASGADPSTFPKWLLEWGQCIFLPGGSQEACRSIVPPEAIPQLIPSIVSDTLICIVGIFIFPVFGTRPEVLTWWRRRKESQKGRVFDRASEDGQRRTGPGGESYSMRDTYGRERGHKRMGSEKSEGGYGRYDGAYDTDYPPKSPLPQHNMGRYNGGDNRYPPTPGGSTADLLPKSAAGGYGSPRDYNNSPRDYRDDRGDYFGNVDNYKVSRAPSVKSERFGAPPPVYASDYGGPLPVSPRSPGPNYTSQQQQRPSGHQRSPSSHSTRSNMTQRTYRDEFDTSAMPPMPARHERNDYNNTNSPGQYRSPSRGAPSPAPSNRSYASSHAHRGDERDWERDAPPLPTAMGRAYGDGGAGAGTPQIVGGRGPRDDEYGGRVSEDRYGGRSGGGGGQYGYGRR</sequence>
<evidence type="ECO:0000256" key="6">
    <source>
        <dbReference type="SAM" id="MobiDB-lite"/>
    </source>
</evidence>
<feature type="domain" description="FZ" evidence="8">
    <location>
        <begin position="28"/>
        <end position="104"/>
    </location>
</feature>
<evidence type="ECO:0000259" key="9">
    <source>
        <dbReference type="PROSITE" id="PS50261"/>
    </source>
</evidence>
<dbReference type="InterPro" id="IPR050949">
    <property type="entry name" value="GPCR_Fz/Smo-like"/>
</dbReference>
<dbReference type="AlphaFoldDB" id="A0AAD5X2I7"/>
<feature type="transmembrane region" description="Helical" evidence="7">
    <location>
        <begin position="380"/>
        <end position="402"/>
    </location>
</feature>